<protein>
    <submittedName>
        <fullName evidence="2">Peptidoglycan-binding domain-containing protein</fullName>
    </submittedName>
</protein>
<dbReference type="InterPro" id="IPR036365">
    <property type="entry name" value="PGBD-like_sf"/>
</dbReference>
<dbReference type="RefSeq" id="WP_343130809.1">
    <property type="nucleotide sequence ID" value="NZ_JBCITK010000001.1"/>
</dbReference>
<proteinExistence type="predicted"/>
<dbReference type="Pfam" id="PF01471">
    <property type="entry name" value="PG_binding_1"/>
    <property type="match status" value="1"/>
</dbReference>
<sequence>MKKKWLAIVPAVALVTAPLPLQNVSASDEQIVQESELPEELLPVLDIAAEHQPTLKLGSIDSAGNEVAFVQYTLNQVGFETDVDGMFGPNTDEQVKAFQADRGLVSDGIVGMNTWMSFMSEHSNVTFPLETAIQYAEKALDNDDLVFSGDGVIHEDSEGNHFYSLRAQSQSLIDGGGSGTVGFYNVYKNGDVIEADPVS</sequence>
<dbReference type="InterPro" id="IPR036366">
    <property type="entry name" value="PGBDSf"/>
</dbReference>
<dbReference type="SUPFAM" id="SSF47090">
    <property type="entry name" value="PGBD-like"/>
    <property type="match status" value="1"/>
</dbReference>
<evidence type="ECO:0000313" key="3">
    <source>
        <dbReference type="Proteomes" id="UP001418796"/>
    </source>
</evidence>
<evidence type="ECO:0000313" key="2">
    <source>
        <dbReference type="EMBL" id="MEN0644030.1"/>
    </source>
</evidence>
<reference evidence="2 3" key="1">
    <citation type="submission" date="2024-03" db="EMBL/GenBank/DDBJ databases">
        <title>Bacilli Hybrid Assemblies.</title>
        <authorList>
            <person name="Kovac J."/>
        </authorList>
    </citation>
    <scope>NUCLEOTIDE SEQUENCE [LARGE SCALE GENOMIC DNA]</scope>
    <source>
        <strain evidence="2 3">FSL R7-0666</strain>
    </source>
</reference>
<feature type="domain" description="Peptidoglycan binding-like" evidence="1">
    <location>
        <begin position="64"/>
        <end position="115"/>
    </location>
</feature>
<dbReference type="InterPro" id="IPR002477">
    <property type="entry name" value="Peptidoglycan-bd-like"/>
</dbReference>
<organism evidence="2 3">
    <name type="scientific">Alkalicoccobacillus gibsonii</name>
    <dbReference type="NCBI Taxonomy" id="79881"/>
    <lineage>
        <taxon>Bacteria</taxon>
        <taxon>Bacillati</taxon>
        <taxon>Bacillota</taxon>
        <taxon>Bacilli</taxon>
        <taxon>Bacillales</taxon>
        <taxon>Bacillaceae</taxon>
        <taxon>Alkalicoccobacillus</taxon>
    </lineage>
</organism>
<gene>
    <name evidence="2" type="ORF">MKY91_12780</name>
</gene>
<dbReference type="Proteomes" id="UP001418796">
    <property type="component" value="Unassembled WGS sequence"/>
</dbReference>
<keyword evidence="3" id="KW-1185">Reference proteome</keyword>
<accession>A0ABU9VJH4</accession>
<dbReference type="EMBL" id="JBCITK010000001">
    <property type="protein sequence ID" value="MEN0644030.1"/>
    <property type="molecule type" value="Genomic_DNA"/>
</dbReference>
<evidence type="ECO:0000259" key="1">
    <source>
        <dbReference type="Pfam" id="PF01471"/>
    </source>
</evidence>
<dbReference type="Gene3D" id="1.10.101.10">
    <property type="entry name" value="PGBD-like superfamily/PGBD"/>
    <property type="match status" value="1"/>
</dbReference>
<comment type="caution">
    <text evidence="2">The sequence shown here is derived from an EMBL/GenBank/DDBJ whole genome shotgun (WGS) entry which is preliminary data.</text>
</comment>
<name>A0ABU9VJH4_9BACI</name>